<dbReference type="Gene3D" id="1.10.10.10">
    <property type="entry name" value="Winged helix-like DNA-binding domain superfamily/Winged helix DNA-binding domain"/>
    <property type="match status" value="1"/>
</dbReference>
<dbReference type="InterPro" id="IPR005158">
    <property type="entry name" value="BTAD"/>
</dbReference>
<protein>
    <submittedName>
        <fullName evidence="4">Transcriptional regulator</fullName>
    </submittedName>
</protein>
<dbReference type="Gene3D" id="1.25.40.10">
    <property type="entry name" value="Tetratricopeptide repeat domain"/>
    <property type="match status" value="2"/>
</dbReference>
<evidence type="ECO:0000313" key="4">
    <source>
        <dbReference type="EMBL" id="VVJ17128.1"/>
    </source>
</evidence>
<dbReference type="InterPro" id="IPR027417">
    <property type="entry name" value="P-loop_NTPase"/>
</dbReference>
<organism evidence="4 5">
    <name type="scientific">Amycolatopsis camponoti</name>
    <dbReference type="NCBI Taxonomy" id="2606593"/>
    <lineage>
        <taxon>Bacteria</taxon>
        <taxon>Bacillati</taxon>
        <taxon>Actinomycetota</taxon>
        <taxon>Actinomycetes</taxon>
        <taxon>Pseudonocardiales</taxon>
        <taxon>Pseudonocardiaceae</taxon>
        <taxon>Amycolatopsis</taxon>
    </lineage>
</organism>
<evidence type="ECO:0000313" key="5">
    <source>
        <dbReference type="Proteomes" id="UP000399805"/>
    </source>
</evidence>
<dbReference type="GO" id="GO:0004016">
    <property type="term" value="F:adenylate cyclase activity"/>
    <property type="evidence" value="ECO:0007669"/>
    <property type="project" value="TreeGrafter"/>
</dbReference>
<dbReference type="SUPFAM" id="SSF48452">
    <property type="entry name" value="TPR-like"/>
    <property type="match status" value="1"/>
</dbReference>
<sequence>MLRVSLLGEQVITDDETGAVLTRSPRSVALVAHLVVHAGLAQPRRLLAGLFWPDSTDAQALTNLRRELHQLRRVLGELPSLAVTGRDLCWRDTPSSRVDVREFDLARRAALSASDPGDVVAHARAALAAYRGELLPGLADDWVLAARAELERQCVELCDVLCRTPAGDPAVALAAARLRIRLRPLEETGYRTLMGLQADAGDRAGAVSTYHRCASVLERELGVVPAEPTRAALRRLLARPDPEPRRAAAPGLVGRAGELARLGDAWRAAAAGRAGIVLVRGDAGVGKTRLVAELAALARAEGAVVAAGRCYGTPGRVALAPVAEWLRTPAVQRAAASLDPVWRTEVDRLLPAARPAARGHPTVDAWQRLRFFEGLARALTAGGRPVLLVLDNVQWCDEETGAFLAFCLGLLPDAPLLVAGTLRDSDLDPGVAAWTAQLRDDGKLTELPLRPFDADGTAHLGEAVAGRPLSTSDRTLLHAATGGYPLYVVEALRTNDSPPSGRLTGVLRARLEQPGPAAREVAGLAAAAGRDFTLELLTEASDLDADTVVDAVDELWRRRIVREFGGGYDFTHDLLREAAYQQVSPPRRWLLHRRLAQGMELLHADDTDAVAAQLAEQYARGGRPDRAVAHYRRAAAVAAGTFAHAEAIRLLKKALDLVRERPASGNRDRAELAVLEALAGPLNAHHGYSSPELQQVLERSLALAESAGSKESALTVLLELWSSRFVQGRTAEAHEAAERALSLLAPGTSAEQDGSAHFIVAGSSLSLGHDPADALRHFEVGAERTRGASSWPIGTRPDVHGPAWAAHAHWLLGHDDAAVASSAAAIAVARGIEQPYSLAIALAYAGMTHQMRRDRRALWEVVTELHDLCDRYGFAYYREWALVLGGWSRGGAAGLAAAQEGVAHLKAEGSFARMPYWLTLVAELSGPAAARATLDAALAAGEARDDRWWLPEVLRLRAAHDPDPVPRLRAAAELARAQGSAALLRRAEADLGAFGGGASG</sequence>
<keyword evidence="5" id="KW-1185">Reference proteome</keyword>
<dbReference type="Proteomes" id="UP000399805">
    <property type="component" value="Unassembled WGS sequence"/>
</dbReference>
<dbReference type="InterPro" id="IPR036388">
    <property type="entry name" value="WH-like_DNA-bd_sf"/>
</dbReference>
<dbReference type="PANTHER" id="PTHR16305">
    <property type="entry name" value="TESTICULAR SOLUBLE ADENYLYL CYCLASE"/>
    <property type="match status" value="1"/>
</dbReference>
<dbReference type="RefSeq" id="WP_155542358.1">
    <property type="nucleotide sequence ID" value="NZ_CABVGP010000001.1"/>
</dbReference>
<dbReference type="Pfam" id="PF13191">
    <property type="entry name" value="AAA_16"/>
    <property type="match status" value="1"/>
</dbReference>
<name>A0A6I8LL45_9PSEU</name>
<keyword evidence="1" id="KW-0547">Nucleotide-binding</keyword>
<dbReference type="GO" id="GO:0003677">
    <property type="term" value="F:DNA binding"/>
    <property type="evidence" value="ECO:0007669"/>
    <property type="project" value="InterPro"/>
</dbReference>
<keyword evidence="2" id="KW-0067">ATP-binding</keyword>
<dbReference type="AlphaFoldDB" id="A0A6I8LL45"/>
<dbReference type="SMART" id="SM01043">
    <property type="entry name" value="BTAD"/>
    <property type="match status" value="1"/>
</dbReference>
<dbReference type="InterPro" id="IPR011990">
    <property type="entry name" value="TPR-like_helical_dom_sf"/>
</dbReference>
<evidence type="ECO:0000256" key="2">
    <source>
        <dbReference type="ARBA" id="ARBA00022840"/>
    </source>
</evidence>
<evidence type="ECO:0000259" key="3">
    <source>
        <dbReference type="SMART" id="SM01043"/>
    </source>
</evidence>
<gene>
    <name evidence="4" type="ORF">AA23TX_02149</name>
</gene>
<dbReference type="GO" id="GO:0005737">
    <property type="term" value="C:cytoplasm"/>
    <property type="evidence" value="ECO:0007669"/>
    <property type="project" value="TreeGrafter"/>
</dbReference>
<dbReference type="InterPro" id="IPR041664">
    <property type="entry name" value="AAA_16"/>
</dbReference>
<evidence type="ECO:0000256" key="1">
    <source>
        <dbReference type="ARBA" id="ARBA00022741"/>
    </source>
</evidence>
<dbReference type="Pfam" id="PF03704">
    <property type="entry name" value="BTAD"/>
    <property type="match status" value="1"/>
</dbReference>
<dbReference type="SUPFAM" id="SSF52540">
    <property type="entry name" value="P-loop containing nucleoside triphosphate hydrolases"/>
    <property type="match status" value="1"/>
</dbReference>
<dbReference type="SUPFAM" id="SSF46894">
    <property type="entry name" value="C-terminal effector domain of the bipartite response regulators"/>
    <property type="match status" value="1"/>
</dbReference>
<dbReference type="PANTHER" id="PTHR16305:SF35">
    <property type="entry name" value="TRANSCRIPTIONAL ACTIVATOR DOMAIN"/>
    <property type="match status" value="1"/>
</dbReference>
<feature type="domain" description="Bacterial transcriptional activator" evidence="3">
    <location>
        <begin position="98"/>
        <end position="237"/>
    </location>
</feature>
<proteinExistence type="predicted"/>
<dbReference type="GO" id="GO:0006355">
    <property type="term" value="P:regulation of DNA-templated transcription"/>
    <property type="evidence" value="ECO:0007669"/>
    <property type="project" value="InterPro"/>
</dbReference>
<accession>A0A6I8LL45</accession>
<dbReference type="EMBL" id="CABVGP010000001">
    <property type="protein sequence ID" value="VVJ17128.1"/>
    <property type="molecule type" value="Genomic_DNA"/>
</dbReference>
<dbReference type="GO" id="GO:0005524">
    <property type="term" value="F:ATP binding"/>
    <property type="evidence" value="ECO:0007669"/>
    <property type="project" value="UniProtKB-KW"/>
</dbReference>
<dbReference type="InterPro" id="IPR016032">
    <property type="entry name" value="Sig_transdc_resp-reg_C-effctor"/>
</dbReference>
<reference evidence="4 5" key="1">
    <citation type="submission" date="2019-09" db="EMBL/GenBank/DDBJ databases">
        <authorList>
            <person name="Leyn A S."/>
        </authorList>
    </citation>
    <scope>NUCLEOTIDE SEQUENCE [LARGE SCALE GENOMIC DNA]</scope>
    <source>
        <strain evidence="4">AA231_1</strain>
    </source>
</reference>